<reference evidence="1 2" key="1">
    <citation type="journal article" date="2014" name="PLoS Genet.">
        <title>Phylogenetically driven sequencing of extremely halophilic archaea reveals strategies for static and dynamic osmo-response.</title>
        <authorList>
            <person name="Becker E.A."/>
            <person name="Seitzer P.M."/>
            <person name="Tritt A."/>
            <person name="Larsen D."/>
            <person name="Krusor M."/>
            <person name="Yao A.I."/>
            <person name="Wu D."/>
            <person name="Madern D."/>
            <person name="Eisen J.A."/>
            <person name="Darling A.E."/>
            <person name="Facciotti M.T."/>
        </authorList>
    </citation>
    <scope>NUCLEOTIDE SEQUENCE [LARGE SCALE GENOMIC DNA]</scope>
    <source>
        <strain evidence="1 2">JCM 13891</strain>
    </source>
</reference>
<accession>M0C3C5</accession>
<name>M0C3C5_9EURY</name>
<evidence type="ECO:0000313" key="2">
    <source>
        <dbReference type="Proteomes" id="UP000011657"/>
    </source>
</evidence>
<gene>
    <name evidence="1" type="ORF">C477_14488</name>
</gene>
<organism evidence="1 2">
    <name type="scientific">Haloterrigena salina JCM 13891</name>
    <dbReference type="NCBI Taxonomy" id="1227488"/>
    <lineage>
        <taxon>Archaea</taxon>
        <taxon>Methanobacteriati</taxon>
        <taxon>Methanobacteriota</taxon>
        <taxon>Stenosarchaea group</taxon>
        <taxon>Halobacteria</taxon>
        <taxon>Halobacteriales</taxon>
        <taxon>Natrialbaceae</taxon>
        <taxon>Haloterrigena</taxon>
    </lineage>
</organism>
<dbReference type="Proteomes" id="UP000011657">
    <property type="component" value="Unassembled WGS sequence"/>
</dbReference>
<protein>
    <submittedName>
        <fullName evidence="1">Uncharacterized protein</fullName>
    </submittedName>
</protein>
<keyword evidence="2" id="KW-1185">Reference proteome</keyword>
<comment type="caution">
    <text evidence="1">The sequence shown here is derived from an EMBL/GenBank/DDBJ whole genome shotgun (WGS) entry which is preliminary data.</text>
</comment>
<dbReference type="EMBL" id="AOIS01000047">
    <property type="protein sequence ID" value="ELZ16827.1"/>
    <property type="molecule type" value="Genomic_DNA"/>
</dbReference>
<sequence length="83" mass="9227">MTVRGSVRPGSTADRASYPRWFPSTTVVPAESNPSAEVRLESRSYRITVDDGRESFFALSIEDAANEDAWLMSDTVVALENMR</sequence>
<evidence type="ECO:0000313" key="1">
    <source>
        <dbReference type="EMBL" id="ELZ16827.1"/>
    </source>
</evidence>
<dbReference type="eggNOG" id="arCOG11388">
    <property type="taxonomic scope" value="Archaea"/>
</dbReference>
<dbReference type="AlphaFoldDB" id="M0C3C5"/>
<dbReference type="PATRIC" id="fig|1227488.3.peg.2882"/>
<proteinExistence type="predicted"/>
<dbReference type="STRING" id="1227488.C477_14488"/>